<keyword evidence="1" id="KW-1133">Transmembrane helix</keyword>
<reference evidence="4" key="1">
    <citation type="journal article" date="2014" name="Proc. Natl. Acad. Sci. U.S.A.">
        <title>Extensive sampling of basidiomycete genomes demonstrates inadequacy of the white-rot/brown-rot paradigm for wood decay fungi.</title>
        <authorList>
            <person name="Riley R."/>
            <person name="Salamov A.A."/>
            <person name="Brown D.W."/>
            <person name="Nagy L.G."/>
            <person name="Floudas D."/>
            <person name="Held B.W."/>
            <person name="Levasseur A."/>
            <person name="Lombard V."/>
            <person name="Morin E."/>
            <person name="Otillar R."/>
            <person name="Lindquist E.A."/>
            <person name="Sun H."/>
            <person name="LaButti K.M."/>
            <person name="Schmutz J."/>
            <person name="Jabbour D."/>
            <person name="Luo H."/>
            <person name="Baker S.E."/>
            <person name="Pisabarro A.G."/>
            <person name="Walton J.D."/>
            <person name="Blanchette R.A."/>
            <person name="Henrissat B."/>
            <person name="Martin F."/>
            <person name="Cullen D."/>
            <person name="Hibbett D.S."/>
            <person name="Grigoriev I.V."/>
        </authorList>
    </citation>
    <scope>NUCLEOTIDE SEQUENCE [LARGE SCALE GENOMIC DNA]</scope>
    <source>
        <strain evidence="4">CBS 339.88</strain>
    </source>
</reference>
<keyword evidence="4" id="KW-1185">Reference proteome</keyword>
<dbReference type="EMBL" id="KL142374">
    <property type="protein sequence ID" value="KDR78784.1"/>
    <property type="molecule type" value="Genomic_DNA"/>
</dbReference>
<sequence>MIDYIAGDESQRFVQLYRLNLIPLFVVLPSVVWVLHDYFVTLEDEVTYIWQQKPGFGRLMFFWIRYYTIFLVIFDVVQIHGFALPGVPSLDLCVATDPTTRMAGALSLWSVEIVMQLRIYVLFNRSKKVALINAILFVISIGAFLWIMVFNALQRKTLIANAVRLPLPGCPAINGNSQWALWIPAMLFEFVLFGFAVFKSVVSTAARIKLNQRTSLTGVLLHENILYFLVVACLLILNNLMAVGATRIPWFGFGPFHAALGITTGRMMIHLRKFATEHLDGDDTPSLPEIRFVGNPVLNAASSCPSHDSETIPEMIHDIENPAEVPTPKYPLIVRMAMLP</sequence>
<evidence type="ECO:0000313" key="4">
    <source>
        <dbReference type="Proteomes" id="UP000027222"/>
    </source>
</evidence>
<feature type="domain" description="DUF6533" evidence="2">
    <location>
        <begin position="30"/>
        <end position="70"/>
    </location>
</feature>
<organism evidence="3 4">
    <name type="scientific">Galerina marginata (strain CBS 339.88)</name>
    <dbReference type="NCBI Taxonomy" id="685588"/>
    <lineage>
        <taxon>Eukaryota</taxon>
        <taxon>Fungi</taxon>
        <taxon>Dikarya</taxon>
        <taxon>Basidiomycota</taxon>
        <taxon>Agaricomycotina</taxon>
        <taxon>Agaricomycetes</taxon>
        <taxon>Agaricomycetidae</taxon>
        <taxon>Agaricales</taxon>
        <taxon>Agaricineae</taxon>
        <taxon>Strophariaceae</taxon>
        <taxon>Galerina</taxon>
    </lineage>
</organism>
<evidence type="ECO:0000259" key="2">
    <source>
        <dbReference type="Pfam" id="PF20151"/>
    </source>
</evidence>
<dbReference type="Proteomes" id="UP000027222">
    <property type="component" value="Unassembled WGS sequence"/>
</dbReference>
<feature type="transmembrane region" description="Helical" evidence="1">
    <location>
        <begin position="61"/>
        <end position="83"/>
    </location>
</feature>
<proteinExistence type="predicted"/>
<dbReference type="AlphaFoldDB" id="A0A067TFU6"/>
<keyword evidence="1" id="KW-0472">Membrane</keyword>
<dbReference type="InterPro" id="IPR045340">
    <property type="entry name" value="DUF6533"/>
</dbReference>
<accession>A0A067TFU6</accession>
<evidence type="ECO:0000256" key="1">
    <source>
        <dbReference type="SAM" id="Phobius"/>
    </source>
</evidence>
<feature type="transmembrane region" description="Helical" evidence="1">
    <location>
        <begin position="103"/>
        <end position="123"/>
    </location>
</feature>
<gene>
    <name evidence="3" type="ORF">GALMADRAFT_118236</name>
</gene>
<feature type="transmembrane region" description="Helical" evidence="1">
    <location>
        <begin position="179"/>
        <end position="198"/>
    </location>
</feature>
<keyword evidence="1" id="KW-0812">Transmembrane</keyword>
<feature type="transmembrane region" description="Helical" evidence="1">
    <location>
        <begin position="219"/>
        <end position="242"/>
    </location>
</feature>
<dbReference type="OrthoDB" id="3258294at2759"/>
<evidence type="ECO:0000313" key="3">
    <source>
        <dbReference type="EMBL" id="KDR78784.1"/>
    </source>
</evidence>
<protein>
    <recommendedName>
        <fullName evidence="2">DUF6533 domain-containing protein</fullName>
    </recommendedName>
</protein>
<dbReference type="Pfam" id="PF20151">
    <property type="entry name" value="DUF6533"/>
    <property type="match status" value="1"/>
</dbReference>
<feature type="transmembrane region" description="Helical" evidence="1">
    <location>
        <begin position="130"/>
        <end position="149"/>
    </location>
</feature>
<feature type="transmembrane region" description="Helical" evidence="1">
    <location>
        <begin position="20"/>
        <end position="40"/>
    </location>
</feature>
<name>A0A067TFU6_GALM3</name>
<dbReference type="HOGENOM" id="CLU_035509_6_1_1"/>